<reference evidence="3" key="1">
    <citation type="submission" date="2021-01" db="EMBL/GenBank/DDBJ databases">
        <authorList>
            <person name="Corre E."/>
            <person name="Pelletier E."/>
            <person name="Niang G."/>
            <person name="Scheremetjew M."/>
            <person name="Finn R."/>
            <person name="Kale V."/>
            <person name="Holt S."/>
            <person name="Cochrane G."/>
            <person name="Meng A."/>
            <person name="Brown T."/>
            <person name="Cohen L."/>
        </authorList>
    </citation>
    <scope>NUCLEOTIDE SEQUENCE</scope>
    <source>
        <strain evidence="3">CCMP2877</strain>
    </source>
</reference>
<evidence type="ECO:0000313" key="3">
    <source>
        <dbReference type="EMBL" id="CAD9249626.1"/>
    </source>
</evidence>
<feature type="chain" id="PRO_5030758445" evidence="2">
    <location>
        <begin position="17"/>
        <end position="146"/>
    </location>
</feature>
<feature type="region of interest" description="Disordered" evidence="1">
    <location>
        <begin position="123"/>
        <end position="146"/>
    </location>
</feature>
<dbReference type="AlphaFoldDB" id="A0A7S1XMA2"/>
<evidence type="ECO:0000256" key="1">
    <source>
        <dbReference type="SAM" id="MobiDB-lite"/>
    </source>
</evidence>
<evidence type="ECO:0000256" key="2">
    <source>
        <dbReference type="SAM" id="SignalP"/>
    </source>
</evidence>
<name>A0A7S1XMA2_9STRA</name>
<feature type="compositionally biased region" description="Basic and acidic residues" evidence="1">
    <location>
        <begin position="130"/>
        <end position="146"/>
    </location>
</feature>
<proteinExistence type="predicted"/>
<gene>
    <name evidence="3" type="ORF">PPAR1163_LOCUS7986</name>
</gene>
<feature type="signal peptide" evidence="2">
    <location>
        <begin position="1"/>
        <end position="16"/>
    </location>
</feature>
<feature type="region of interest" description="Disordered" evidence="1">
    <location>
        <begin position="73"/>
        <end position="105"/>
    </location>
</feature>
<organism evidence="3">
    <name type="scientific">Phaeomonas parva</name>
    <dbReference type="NCBI Taxonomy" id="124430"/>
    <lineage>
        <taxon>Eukaryota</taxon>
        <taxon>Sar</taxon>
        <taxon>Stramenopiles</taxon>
        <taxon>Ochrophyta</taxon>
        <taxon>Pinguiophyceae</taxon>
        <taxon>Pinguiochrysidales</taxon>
        <taxon>Pinguiochrysidaceae</taxon>
        <taxon>Phaeomonas</taxon>
    </lineage>
</organism>
<keyword evidence="2" id="KW-0732">Signal</keyword>
<dbReference type="EMBL" id="HBGJ01012658">
    <property type="protein sequence ID" value="CAD9249626.1"/>
    <property type="molecule type" value="Transcribed_RNA"/>
</dbReference>
<protein>
    <submittedName>
        <fullName evidence="3">Uncharacterized protein</fullName>
    </submittedName>
</protein>
<accession>A0A7S1XMA2</accession>
<sequence length="146" mass="16382">MARLALLLALASLGAAAGFAPSGARRCVQWHAAPLRMAQGENEEKGFFGKFFEELDNFIDDATSRRLGNGASFYGKRKSSFYGENDSMKKINSKEANPLEDYQGPTNTGYFVWRKNDDGSLEAQTRMKGTRIEKPMWDRGQDRDDD</sequence>